<evidence type="ECO:0000313" key="3">
    <source>
        <dbReference type="Proteomes" id="UP000223968"/>
    </source>
</evidence>
<accession>A0A2B7WK18</accession>
<evidence type="ECO:0000313" key="2">
    <source>
        <dbReference type="EMBL" id="PGG96946.1"/>
    </source>
</evidence>
<dbReference type="OrthoDB" id="4171340at2759"/>
<proteinExistence type="predicted"/>
<feature type="region of interest" description="Disordered" evidence="1">
    <location>
        <begin position="210"/>
        <end position="293"/>
    </location>
</feature>
<comment type="caution">
    <text evidence="2">The sequence shown here is derived from an EMBL/GenBank/DDBJ whole genome shotgun (WGS) entry which is preliminary data.</text>
</comment>
<feature type="compositionally biased region" description="Polar residues" evidence="1">
    <location>
        <begin position="210"/>
        <end position="230"/>
    </location>
</feature>
<keyword evidence="3" id="KW-1185">Reference proteome</keyword>
<dbReference type="STRING" id="1447875.A0A2B7WK18"/>
<name>A0A2B7WK18_9EURO</name>
<reference evidence="2 3" key="1">
    <citation type="submission" date="2017-10" db="EMBL/GenBank/DDBJ databases">
        <title>Comparative genomics in systemic dimorphic fungi from Ajellomycetaceae.</title>
        <authorList>
            <person name="Munoz J.F."/>
            <person name="Mcewen J.G."/>
            <person name="Clay O.K."/>
            <person name="Cuomo C.A."/>
        </authorList>
    </citation>
    <scope>NUCLEOTIDE SEQUENCE [LARGE SCALE GENOMIC DNA]</scope>
    <source>
        <strain evidence="2 3">UAMH5409</strain>
    </source>
</reference>
<gene>
    <name evidence="2" type="ORF">AJ79_09388</name>
</gene>
<feature type="compositionally biased region" description="Polar residues" evidence="1">
    <location>
        <begin position="241"/>
        <end position="256"/>
    </location>
</feature>
<dbReference type="AlphaFoldDB" id="A0A2B7WK18"/>
<protein>
    <submittedName>
        <fullName evidence="2">Uncharacterized protein</fullName>
    </submittedName>
</protein>
<dbReference type="EMBL" id="PDNB01000262">
    <property type="protein sequence ID" value="PGG96946.1"/>
    <property type="molecule type" value="Genomic_DNA"/>
</dbReference>
<organism evidence="2 3">
    <name type="scientific">Helicocarpus griseus UAMH5409</name>
    <dbReference type="NCBI Taxonomy" id="1447875"/>
    <lineage>
        <taxon>Eukaryota</taxon>
        <taxon>Fungi</taxon>
        <taxon>Dikarya</taxon>
        <taxon>Ascomycota</taxon>
        <taxon>Pezizomycotina</taxon>
        <taxon>Eurotiomycetes</taxon>
        <taxon>Eurotiomycetidae</taxon>
        <taxon>Onygenales</taxon>
        <taxon>Ajellomycetaceae</taxon>
        <taxon>Helicocarpus</taxon>
    </lineage>
</organism>
<feature type="compositionally biased region" description="Gly residues" evidence="1">
    <location>
        <begin position="387"/>
        <end position="402"/>
    </location>
</feature>
<dbReference type="Proteomes" id="UP000223968">
    <property type="component" value="Unassembled WGS sequence"/>
</dbReference>
<evidence type="ECO:0000256" key="1">
    <source>
        <dbReference type="SAM" id="MobiDB-lite"/>
    </source>
</evidence>
<feature type="region of interest" description="Disordered" evidence="1">
    <location>
        <begin position="365"/>
        <end position="402"/>
    </location>
</feature>
<feature type="compositionally biased region" description="Low complexity" evidence="1">
    <location>
        <begin position="257"/>
        <end position="291"/>
    </location>
</feature>
<sequence>MDEPPDPSDLNLPPATRQLIVDATDRVNIARSRLLVATNAQQRAQAQSQLALAQTRLRDMWTMLGYGGVGVEGDMDGDDEGDADGEWNEDEEEAEQMEVEEGVRTVPAVTPQTQPQPLFGSVTDIPIHPPLSNHSRFKSYLRERRHASVSILMDQELLMTHAMANYETIPEARRRFQHHYVGLGASDNYKHAFALQESFMGPKNCPVITAISTTDPPTTSHLGTGISVSPNRKGKGKAKAISSSRPGPATRTRSVGATSLHPTASSTSTSTSTFAAPPPASTNSSDTNTPPHRLPVIDILEVNGGWLNRPLGEERDRDRGTRPGLRGVPVLADAAASAAAAGLGGVGRFGGGGLGSGNGMESALVTMDTARERGPPTGRSGRRGSGRRSGAGGGGGSGARAG</sequence>